<gene>
    <name evidence="1" type="ORF">RMCC_0176</name>
</gene>
<protein>
    <recommendedName>
        <fullName evidence="3">YcfA family protein</fullName>
    </recommendedName>
</protein>
<dbReference type="STRING" id="228230.RMCC_0176"/>
<accession>A0A117I8H3</accession>
<dbReference type="OrthoDB" id="4630416at2"/>
<dbReference type="RefSeq" id="WP_036376698.1">
    <property type="nucleotide sequence ID" value="NZ_BCSY01000008.1"/>
</dbReference>
<dbReference type="AlphaFoldDB" id="A0A117I8H3"/>
<evidence type="ECO:0008006" key="3">
    <source>
        <dbReference type="Google" id="ProtNLM"/>
    </source>
</evidence>
<dbReference type="Proteomes" id="UP000069443">
    <property type="component" value="Unassembled WGS sequence"/>
</dbReference>
<evidence type="ECO:0000313" key="1">
    <source>
        <dbReference type="EMBL" id="GAS93210.1"/>
    </source>
</evidence>
<evidence type="ECO:0000313" key="2">
    <source>
        <dbReference type="Proteomes" id="UP000069443"/>
    </source>
</evidence>
<comment type="caution">
    <text evidence="1">The sequence shown here is derived from an EMBL/GenBank/DDBJ whole genome shotgun (WGS) entry which is preliminary data.</text>
</comment>
<reference evidence="2" key="2">
    <citation type="submission" date="2016-02" db="EMBL/GenBank/DDBJ databases">
        <title>Draft genome sequence of five rapidly growing Mycobacterium species.</title>
        <authorList>
            <person name="Katahira K."/>
            <person name="Gotou Y."/>
            <person name="Iida K."/>
            <person name="Ogura Y."/>
            <person name="Hayashi T."/>
        </authorList>
    </citation>
    <scope>NUCLEOTIDE SEQUENCE [LARGE SCALE GENOMIC DNA]</scope>
    <source>
        <strain evidence="2">JCM15298</strain>
    </source>
</reference>
<dbReference type="EMBL" id="BCSY01000008">
    <property type="protein sequence ID" value="GAS93210.1"/>
    <property type="molecule type" value="Genomic_DNA"/>
</dbReference>
<keyword evidence="2" id="KW-1185">Reference proteome</keyword>
<reference evidence="2" key="1">
    <citation type="journal article" date="2016" name="Genome Announc.">
        <title>Draft Genome Sequences of Five Rapidly Growing Mycobacterium Species, M. thermoresistibile, M. fortuitum subsp. acetamidolyticum, M. canariasense, M. brisbanense, and M. novocastrense.</title>
        <authorList>
            <person name="Katahira K."/>
            <person name="Ogura Y."/>
            <person name="Gotoh Y."/>
            <person name="Hayashi T."/>
        </authorList>
    </citation>
    <scope>NUCLEOTIDE SEQUENCE [LARGE SCALE GENOMIC DNA]</scope>
    <source>
        <strain evidence="2">JCM15298</strain>
    </source>
</reference>
<proteinExistence type="predicted"/>
<organism evidence="1 2">
    <name type="scientific">Mycolicibacterium canariasense</name>
    <name type="common">Mycobacterium canariasense</name>
    <dbReference type="NCBI Taxonomy" id="228230"/>
    <lineage>
        <taxon>Bacteria</taxon>
        <taxon>Bacillati</taxon>
        <taxon>Actinomycetota</taxon>
        <taxon>Actinomycetes</taxon>
        <taxon>Mycobacteriales</taxon>
        <taxon>Mycobacteriaceae</taxon>
        <taxon>Mycolicibacterium</taxon>
    </lineage>
</organism>
<name>A0A117I8H3_MYCCR</name>
<sequence>MSGSDYKKRLKALISTAEEQQWDVCKTSGGHWRFVPPDKQQNIVIAPATTRDHRAVANLEADLRRSGLSA</sequence>